<evidence type="ECO:0000259" key="12">
    <source>
        <dbReference type="PROSITE" id="PS51081"/>
    </source>
</evidence>
<keyword evidence="8" id="KW-0833">Ubl conjugation pathway</keyword>
<evidence type="ECO:0000256" key="2">
    <source>
        <dbReference type="ARBA" id="ARBA00004906"/>
    </source>
</evidence>
<evidence type="ECO:0000256" key="6">
    <source>
        <dbReference type="ARBA" id="ARBA00022723"/>
    </source>
</evidence>
<dbReference type="InterPro" id="IPR049548">
    <property type="entry name" value="Sina-like_RING"/>
</dbReference>
<protein>
    <recommendedName>
        <fullName evidence="4">RING-type E3 ubiquitin transferase</fullName>
        <ecNumber evidence="4">2.3.2.27</ecNumber>
    </recommendedName>
</protein>
<dbReference type="SUPFAM" id="SSF49599">
    <property type="entry name" value="TRAF domain-like"/>
    <property type="match status" value="1"/>
</dbReference>
<comment type="pathway">
    <text evidence="2">Protein modification; protein ubiquitination.</text>
</comment>
<dbReference type="Gene3D" id="3.30.40.10">
    <property type="entry name" value="Zinc/RING finger domain, C3HC4 (zinc finger)"/>
    <property type="match status" value="2"/>
</dbReference>
<dbReference type="PROSITE" id="PS50089">
    <property type="entry name" value="ZF_RING_2"/>
    <property type="match status" value="1"/>
</dbReference>
<name>A0ABM5KLS7_DIAVI</name>
<dbReference type="InterPro" id="IPR004162">
    <property type="entry name" value="SINA-like_animal"/>
</dbReference>
<keyword evidence="14" id="KW-1185">Reference proteome</keyword>
<dbReference type="InterPro" id="IPR013083">
    <property type="entry name" value="Znf_RING/FYVE/PHD"/>
</dbReference>
<proteinExistence type="inferred from homology"/>
<dbReference type="PROSITE" id="PS51081">
    <property type="entry name" value="ZF_SIAH"/>
    <property type="match status" value="1"/>
</dbReference>
<dbReference type="InterPro" id="IPR013010">
    <property type="entry name" value="Znf_SIAH"/>
</dbReference>
<evidence type="ECO:0000256" key="10">
    <source>
        <dbReference type="PROSITE-ProRule" id="PRU00455"/>
    </source>
</evidence>
<dbReference type="InterPro" id="IPR001841">
    <property type="entry name" value="Znf_RING"/>
</dbReference>
<dbReference type="EnsemblMetazoa" id="XM_050655193.1">
    <property type="protein sequence ID" value="XP_050511150.1"/>
    <property type="gene ID" value="LOC114330275"/>
</dbReference>
<evidence type="ECO:0000313" key="14">
    <source>
        <dbReference type="Proteomes" id="UP001652700"/>
    </source>
</evidence>
<evidence type="ECO:0000259" key="11">
    <source>
        <dbReference type="PROSITE" id="PS50089"/>
    </source>
</evidence>
<dbReference type="EC" id="2.3.2.27" evidence="4"/>
<accession>A0ABM5KLS7</accession>
<dbReference type="PANTHER" id="PTHR45877:SF2">
    <property type="entry name" value="E3 UBIQUITIN-PROTEIN LIGASE SINA-RELATED"/>
    <property type="match status" value="1"/>
</dbReference>
<dbReference type="PANTHER" id="PTHR45877">
    <property type="entry name" value="E3 UBIQUITIN-PROTEIN LIGASE SIAH2"/>
    <property type="match status" value="1"/>
</dbReference>
<evidence type="ECO:0000256" key="8">
    <source>
        <dbReference type="ARBA" id="ARBA00022786"/>
    </source>
</evidence>
<evidence type="ECO:0000256" key="5">
    <source>
        <dbReference type="ARBA" id="ARBA00022679"/>
    </source>
</evidence>
<evidence type="ECO:0000256" key="4">
    <source>
        <dbReference type="ARBA" id="ARBA00012483"/>
    </source>
</evidence>
<comment type="similarity">
    <text evidence="3">Belongs to the SINA (Seven in absentia) family.</text>
</comment>
<feature type="domain" description="RING-type" evidence="11">
    <location>
        <begin position="20"/>
        <end position="55"/>
    </location>
</feature>
<evidence type="ECO:0000256" key="7">
    <source>
        <dbReference type="ARBA" id="ARBA00022771"/>
    </source>
</evidence>
<keyword evidence="5" id="KW-0808">Transferase</keyword>
<keyword evidence="6" id="KW-0479">Metal-binding</keyword>
<evidence type="ECO:0000256" key="1">
    <source>
        <dbReference type="ARBA" id="ARBA00000900"/>
    </source>
</evidence>
<sequence length="282" mass="32939">MADNETLETFQKSLISKFECPVCFKYMHPPIRQCVSGHSYCTSCFENIENCALCRAEKSPNRCILLEQIHDSLAFPCKYVDEGCSYSEKCDTLTVHQEYCEFSTVLCPLRKHNDCKWTGLRYKMIEHSKTEHLGNIFFRNVNIFVDDYKRSKGYYFLVYIHDTLFRYSLNFNKESGLIRCAAYSLGKPSLDKTFRYRITFLKNKNKEAVCMSGPCYQLKNEDESHKFIGKKYLVANFDMIKDLVDHDGNIYCTISINIDQNLVLPQTIEIEGVKRKRVQVQV</sequence>
<evidence type="ECO:0000256" key="3">
    <source>
        <dbReference type="ARBA" id="ARBA00009119"/>
    </source>
</evidence>
<comment type="catalytic activity">
    <reaction evidence="1">
        <text>S-ubiquitinyl-[E2 ubiquitin-conjugating enzyme]-L-cysteine + [acceptor protein]-L-lysine = [E2 ubiquitin-conjugating enzyme]-L-cysteine + N(6)-ubiquitinyl-[acceptor protein]-L-lysine.</text>
        <dbReference type="EC" id="2.3.2.27"/>
    </reaction>
</comment>
<evidence type="ECO:0000313" key="13">
    <source>
        <dbReference type="EnsemblMetazoa" id="XP_050511150.1"/>
    </source>
</evidence>
<dbReference type="Pfam" id="PF21361">
    <property type="entry name" value="Sina_ZnF"/>
    <property type="match status" value="1"/>
</dbReference>
<dbReference type="SUPFAM" id="SSF57850">
    <property type="entry name" value="RING/U-box"/>
    <property type="match status" value="1"/>
</dbReference>
<dbReference type="GeneID" id="114330275"/>
<evidence type="ECO:0000256" key="9">
    <source>
        <dbReference type="ARBA" id="ARBA00022833"/>
    </source>
</evidence>
<feature type="domain" description="SIAH-type" evidence="12">
    <location>
        <begin position="72"/>
        <end position="133"/>
    </location>
</feature>
<organism evidence="13 14">
    <name type="scientific">Diabrotica virgifera virgifera</name>
    <name type="common">western corn rootworm</name>
    <dbReference type="NCBI Taxonomy" id="50390"/>
    <lineage>
        <taxon>Eukaryota</taxon>
        <taxon>Metazoa</taxon>
        <taxon>Ecdysozoa</taxon>
        <taxon>Arthropoda</taxon>
        <taxon>Hexapoda</taxon>
        <taxon>Insecta</taxon>
        <taxon>Pterygota</taxon>
        <taxon>Neoptera</taxon>
        <taxon>Endopterygota</taxon>
        <taxon>Coleoptera</taxon>
        <taxon>Polyphaga</taxon>
        <taxon>Cucujiformia</taxon>
        <taxon>Chrysomeloidea</taxon>
        <taxon>Chrysomelidae</taxon>
        <taxon>Galerucinae</taxon>
        <taxon>Diabroticina</taxon>
        <taxon>Diabroticites</taxon>
        <taxon>Diabrotica</taxon>
    </lineage>
</organism>
<reference evidence="13" key="1">
    <citation type="submission" date="2025-05" db="UniProtKB">
        <authorList>
            <consortium name="EnsemblMetazoa"/>
        </authorList>
    </citation>
    <scope>IDENTIFICATION</scope>
</reference>
<dbReference type="Pfam" id="PF21362">
    <property type="entry name" value="Sina_RING"/>
    <property type="match status" value="1"/>
</dbReference>
<dbReference type="Proteomes" id="UP001652700">
    <property type="component" value="Unplaced"/>
</dbReference>
<keyword evidence="7 10" id="KW-0863">Zinc-finger</keyword>
<dbReference type="RefSeq" id="XP_050511150.1">
    <property type="nucleotide sequence ID" value="XM_050655193.1"/>
</dbReference>
<keyword evidence="9" id="KW-0862">Zinc</keyword>